<reference evidence="1" key="1">
    <citation type="submission" date="2019-10" db="EMBL/GenBank/DDBJ databases">
        <authorList>
            <person name="Liu Q."/>
            <person name="Zhang W."/>
        </authorList>
    </citation>
    <scope>NUCLEOTIDE SEQUENCE</scope>
    <source>
        <strain evidence="1">UJSL016</strain>
    </source>
</reference>
<sequence>MLHKMAYFRSRGRGTYRGYRYGSRRYGMRRNRFSNQRSANAQKDNAKVVINVQKSYQIPLDATYTSNAIAISIWHLLTQSNMFEAYRGMFDQVKISGITARISGLNGSSAITLANTPTICTAWDRNGLEANANSPTFLSYQTVSSYSSAIISNWSPGNAFKITRRLYPSTLSEKSYYASSAALSLNDPIRNPTIYYTNQNGVDFKPILLIGAYTGFATNAQQSIGLMIEFDVVCVFRGLRKFAVSADDAASQISTMAGSCLNGQTGNIIRANNTAHWTRVNNDGDIVEEEIPEKIEE</sequence>
<accession>A0A6M4B6G4</accession>
<proteinExistence type="predicted"/>
<dbReference type="EMBL" id="MN621479">
    <property type="protein sequence ID" value="QJQ37759.1"/>
    <property type="molecule type" value="Genomic_DNA"/>
</dbReference>
<evidence type="ECO:0000313" key="1">
    <source>
        <dbReference type="EMBL" id="QJQ37759.1"/>
    </source>
</evidence>
<name>A0A6M4B6G4_9VIRU</name>
<protein>
    <submittedName>
        <fullName evidence="1">Capsid protein</fullName>
    </submittedName>
</protein>
<organism evidence="1">
    <name type="scientific">Cressdnaviricota sp</name>
    <dbReference type="NCBI Taxonomy" id="2748378"/>
    <lineage>
        <taxon>Viruses</taxon>
        <taxon>Monodnaviria</taxon>
        <taxon>Shotokuvirae</taxon>
        <taxon>Cressdnaviricota</taxon>
    </lineage>
</organism>